<dbReference type="GO" id="GO:0008685">
    <property type="term" value="F:2-C-methyl-D-erythritol 2,4-cyclodiphosphate synthase activity"/>
    <property type="evidence" value="ECO:0007669"/>
    <property type="project" value="UniProtKB-EC"/>
</dbReference>
<dbReference type="CDD" id="cd00554">
    <property type="entry name" value="MECDP_synthase"/>
    <property type="match status" value="1"/>
</dbReference>
<evidence type="ECO:0000256" key="4">
    <source>
        <dbReference type="ARBA" id="ARBA00012579"/>
    </source>
</evidence>
<protein>
    <recommendedName>
        <fullName evidence="4">2-C-methyl-D-erythritol 2,4-cyclodiphosphate synthase</fullName>
        <ecNumber evidence="4">4.6.1.12</ecNumber>
    </recommendedName>
</protein>
<evidence type="ECO:0000256" key="3">
    <source>
        <dbReference type="ARBA" id="ARBA00004709"/>
    </source>
</evidence>
<organism evidence="9">
    <name type="scientific">marine metagenome</name>
    <dbReference type="NCBI Taxonomy" id="408172"/>
    <lineage>
        <taxon>unclassified sequences</taxon>
        <taxon>metagenomes</taxon>
        <taxon>ecological metagenomes</taxon>
    </lineage>
</organism>
<gene>
    <name evidence="9" type="ORF">METZ01_LOCUS125204</name>
</gene>
<dbReference type="GO" id="GO:0046872">
    <property type="term" value="F:metal ion binding"/>
    <property type="evidence" value="ECO:0007669"/>
    <property type="project" value="UniProtKB-KW"/>
</dbReference>
<evidence type="ECO:0000256" key="5">
    <source>
        <dbReference type="ARBA" id="ARBA00022723"/>
    </source>
</evidence>
<dbReference type="HAMAP" id="MF_00107">
    <property type="entry name" value="IspF"/>
    <property type="match status" value="1"/>
</dbReference>
<evidence type="ECO:0000256" key="7">
    <source>
        <dbReference type="ARBA" id="ARBA00023239"/>
    </source>
</evidence>
<comment type="pathway">
    <text evidence="3">Isoprenoid biosynthesis; isopentenyl diphosphate biosynthesis via DXP pathway; isopentenyl diphosphate from 1-deoxy-D-xylulose 5-phosphate: step 4/6.</text>
</comment>
<evidence type="ECO:0000256" key="6">
    <source>
        <dbReference type="ARBA" id="ARBA00023229"/>
    </source>
</evidence>
<dbReference type="SUPFAM" id="SSF69765">
    <property type="entry name" value="IpsF-like"/>
    <property type="match status" value="1"/>
</dbReference>
<dbReference type="Gene3D" id="3.30.1330.50">
    <property type="entry name" value="2-C-methyl-D-erythritol 2,4-cyclodiphosphate synthase"/>
    <property type="match status" value="1"/>
</dbReference>
<dbReference type="PANTHER" id="PTHR43181">
    <property type="entry name" value="2-C-METHYL-D-ERYTHRITOL 2,4-CYCLODIPHOSPHATE SYNTHASE, CHLOROPLASTIC"/>
    <property type="match status" value="1"/>
</dbReference>
<comment type="cofactor">
    <cofactor evidence="2">
        <name>a divalent metal cation</name>
        <dbReference type="ChEBI" id="CHEBI:60240"/>
    </cofactor>
</comment>
<keyword evidence="7" id="KW-0456">Lyase</keyword>
<dbReference type="NCBIfam" id="TIGR00151">
    <property type="entry name" value="ispF"/>
    <property type="match status" value="1"/>
</dbReference>
<keyword evidence="6" id="KW-0414">Isoprene biosynthesis</keyword>
<dbReference type="GO" id="GO:0019288">
    <property type="term" value="P:isopentenyl diphosphate biosynthetic process, methylerythritol 4-phosphate pathway"/>
    <property type="evidence" value="ECO:0007669"/>
    <property type="project" value="UniProtKB-UniPathway"/>
</dbReference>
<keyword evidence="5" id="KW-0479">Metal-binding</keyword>
<dbReference type="PANTHER" id="PTHR43181:SF1">
    <property type="entry name" value="2-C-METHYL-D-ERYTHRITOL 2,4-CYCLODIPHOSPHATE SYNTHASE, CHLOROPLASTIC"/>
    <property type="match status" value="1"/>
</dbReference>
<reference evidence="9" key="1">
    <citation type="submission" date="2018-05" db="EMBL/GenBank/DDBJ databases">
        <authorList>
            <person name="Lanie J.A."/>
            <person name="Ng W.-L."/>
            <person name="Kazmierczak K.M."/>
            <person name="Andrzejewski T.M."/>
            <person name="Davidsen T.M."/>
            <person name="Wayne K.J."/>
            <person name="Tettelin H."/>
            <person name="Glass J.I."/>
            <person name="Rusch D."/>
            <person name="Podicherti R."/>
            <person name="Tsui H.-C.T."/>
            <person name="Winkler M.E."/>
        </authorList>
    </citation>
    <scope>NUCLEOTIDE SEQUENCE</scope>
</reference>
<sequence>MQKGETLILGGLEIPSQYGLLGHSDGDVLIHSIIDGFLGAANLGDIGRHFSSNNPEYKGISSVKLLEISFNRVVAEGWKPVFVDATIVAEKPPLAEFIPQMTFNIAHALNLTERDISIKATTADGLGYIGRGEGISCQAIVTIQKPE</sequence>
<dbReference type="EMBL" id="UINC01017449">
    <property type="protein sequence ID" value="SVA72350.1"/>
    <property type="molecule type" value="Genomic_DNA"/>
</dbReference>
<dbReference type="PROSITE" id="PS01350">
    <property type="entry name" value="ISPF"/>
    <property type="match status" value="1"/>
</dbReference>
<feature type="domain" description="2-C-methyl-D-erythritol 2,4-cyclodiphosphate synthase" evidence="8">
    <location>
        <begin position="2"/>
        <end position="143"/>
    </location>
</feature>
<dbReference type="EC" id="4.6.1.12" evidence="4"/>
<dbReference type="AlphaFoldDB" id="A0A381Y657"/>
<dbReference type="Pfam" id="PF02542">
    <property type="entry name" value="YgbB"/>
    <property type="match status" value="1"/>
</dbReference>
<name>A0A381Y657_9ZZZZ</name>
<dbReference type="InterPro" id="IPR003526">
    <property type="entry name" value="MECDP_synthase"/>
</dbReference>
<dbReference type="GO" id="GO:0016114">
    <property type="term" value="P:terpenoid biosynthetic process"/>
    <property type="evidence" value="ECO:0007669"/>
    <property type="project" value="InterPro"/>
</dbReference>
<dbReference type="InterPro" id="IPR020555">
    <property type="entry name" value="MECDP_synthase_CS"/>
</dbReference>
<evidence type="ECO:0000259" key="8">
    <source>
        <dbReference type="Pfam" id="PF02542"/>
    </source>
</evidence>
<proteinExistence type="inferred from homology"/>
<evidence type="ECO:0000256" key="1">
    <source>
        <dbReference type="ARBA" id="ARBA00000200"/>
    </source>
</evidence>
<comment type="catalytic activity">
    <reaction evidence="1">
        <text>4-CDP-2-C-methyl-D-erythritol 2-phosphate = 2-C-methyl-D-erythritol 2,4-cyclic diphosphate + CMP</text>
        <dbReference type="Rhea" id="RHEA:23864"/>
        <dbReference type="ChEBI" id="CHEBI:57919"/>
        <dbReference type="ChEBI" id="CHEBI:58483"/>
        <dbReference type="ChEBI" id="CHEBI:60377"/>
        <dbReference type="EC" id="4.6.1.12"/>
    </reaction>
</comment>
<dbReference type="InterPro" id="IPR036571">
    <property type="entry name" value="MECDP_synthase_sf"/>
</dbReference>
<dbReference type="UniPathway" id="UPA00056">
    <property type="reaction ID" value="UER00095"/>
</dbReference>
<evidence type="ECO:0000256" key="2">
    <source>
        <dbReference type="ARBA" id="ARBA00001968"/>
    </source>
</evidence>
<evidence type="ECO:0000313" key="9">
    <source>
        <dbReference type="EMBL" id="SVA72350.1"/>
    </source>
</evidence>
<accession>A0A381Y657</accession>